<proteinExistence type="predicted"/>
<dbReference type="AlphaFoldDB" id="A0A4Y7JGA3"/>
<dbReference type="Proteomes" id="UP000316621">
    <property type="component" value="Chromosome 4"/>
</dbReference>
<protein>
    <submittedName>
        <fullName evidence="1">Uncharacterized protein</fullName>
    </submittedName>
</protein>
<name>A0A4Y7JGA3_PAPSO</name>
<sequence>MESKIWLCRDLQECEGVTVKKQFRCFWPNKSFILISVLSLWHMVINTKIKAVVTLAYGLQYAWPSSSDRPLLQIYTIGTSAFPFGQNLSLCIWASSHLISGLPNESL</sequence>
<evidence type="ECO:0000313" key="2">
    <source>
        <dbReference type="Proteomes" id="UP000316621"/>
    </source>
</evidence>
<gene>
    <name evidence="1" type="ORF">C5167_006087</name>
</gene>
<organism evidence="1 2">
    <name type="scientific">Papaver somniferum</name>
    <name type="common">Opium poppy</name>
    <dbReference type="NCBI Taxonomy" id="3469"/>
    <lineage>
        <taxon>Eukaryota</taxon>
        <taxon>Viridiplantae</taxon>
        <taxon>Streptophyta</taxon>
        <taxon>Embryophyta</taxon>
        <taxon>Tracheophyta</taxon>
        <taxon>Spermatophyta</taxon>
        <taxon>Magnoliopsida</taxon>
        <taxon>Ranunculales</taxon>
        <taxon>Papaveraceae</taxon>
        <taxon>Papaveroideae</taxon>
        <taxon>Papaver</taxon>
    </lineage>
</organism>
<accession>A0A4Y7JGA3</accession>
<keyword evidence="2" id="KW-1185">Reference proteome</keyword>
<dbReference type="Gramene" id="RZC58779">
    <property type="protein sequence ID" value="RZC58779"/>
    <property type="gene ID" value="C5167_006087"/>
</dbReference>
<dbReference type="EMBL" id="CM010718">
    <property type="protein sequence ID" value="RZC58779.1"/>
    <property type="molecule type" value="Genomic_DNA"/>
</dbReference>
<reference evidence="1 2" key="1">
    <citation type="journal article" date="2018" name="Science">
        <title>The opium poppy genome and morphinan production.</title>
        <authorList>
            <person name="Guo L."/>
            <person name="Winzer T."/>
            <person name="Yang X."/>
            <person name="Li Y."/>
            <person name="Ning Z."/>
            <person name="He Z."/>
            <person name="Teodor R."/>
            <person name="Lu Y."/>
            <person name="Bowser T.A."/>
            <person name="Graham I.A."/>
            <person name="Ye K."/>
        </authorList>
    </citation>
    <scope>NUCLEOTIDE SEQUENCE [LARGE SCALE GENOMIC DNA]</scope>
    <source>
        <strain evidence="2">cv. HN1</strain>
        <tissue evidence="1">Leaves</tissue>
    </source>
</reference>
<evidence type="ECO:0000313" key="1">
    <source>
        <dbReference type="EMBL" id="RZC58779.1"/>
    </source>
</evidence>